<dbReference type="Proteomes" id="UP001648503">
    <property type="component" value="Unassembled WGS sequence"/>
</dbReference>
<sequence>MKLISFAVVSLLVITVSAQILTKPPASNYVLQPNQDSIDEEIQELTTAYQLQREVVNTIGGLEELEQEEMRYKLVMKDFESRLERSYVTGVDKSEIKKKYGIANNEWRKASDLVLAKGKELREATAKRDGIEVKLLTLKDNHELRIEHNNRNQNQIGLSPGSYYSKRILVKQTNEICRNADDLSAANGIIEDGIVKLSGMIRKRNDPMKFEFRDLWGELMSSRNKLVREVKFTERYCAYTRELQVGIDWDPVSSPTGGMFQSILQKFGMN</sequence>
<keyword evidence="3" id="KW-1185">Reference proteome</keyword>
<accession>A0ABQ8F6E9</accession>
<evidence type="ECO:0000313" key="3">
    <source>
        <dbReference type="Proteomes" id="UP001648503"/>
    </source>
</evidence>
<gene>
    <name evidence="2" type="ORF">BASA50_007661</name>
</gene>
<reference evidence="2 3" key="1">
    <citation type="submission" date="2021-02" db="EMBL/GenBank/DDBJ databases">
        <title>Variation within the Batrachochytrium salamandrivorans European outbreak.</title>
        <authorList>
            <person name="Kelly M."/>
            <person name="Pasmans F."/>
            <person name="Shea T.P."/>
            <person name="Munoz J.F."/>
            <person name="Carranza S."/>
            <person name="Cuomo C.A."/>
            <person name="Martel A."/>
        </authorList>
    </citation>
    <scope>NUCLEOTIDE SEQUENCE [LARGE SCALE GENOMIC DNA]</scope>
    <source>
        <strain evidence="2 3">AMFP18/2</strain>
    </source>
</reference>
<protein>
    <submittedName>
        <fullName evidence="2">Uncharacterized protein</fullName>
    </submittedName>
</protein>
<proteinExistence type="predicted"/>
<comment type="caution">
    <text evidence="2">The sequence shown here is derived from an EMBL/GenBank/DDBJ whole genome shotgun (WGS) entry which is preliminary data.</text>
</comment>
<organism evidence="2 3">
    <name type="scientific">Batrachochytrium salamandrivorans</name>
    <dbReference type="NCBI Taxonomy" id="1357716"/>
    <lineage>
        <taxon>Eukaryota</taxon>
        <taxon>Fungi</taxon>
        <taxon>Fungi incertae sedis</taxon>
        <taxon>Chytridiomycota</taxon>
        <taxon>Chytridiomycota incertae sedis</taxon>
        <taxon>Chytridiomycetes</taxon>
        <taxon>Rhizophydiales</taxon>
        <taxon>Rhizophydiales incertae sedis</taxon>
        <taxon>Batrachochytrium</taxon>
    </lineage>
</organism>
<feature type="signal peptide" evidence="1">
    <location>
        <begin position="1"/>
        <end position="18"/>
    </location>
</feature>
<keyword evidence="1" id="KW-0732">Signal</keyword>
<evidence type="ECO:0000313" key="2">
    <source>
        <dbReference type="EMBL" id="KAH6593028.1"/>
    </source>
</evidence>
<evidence type="ECO:0000256" key="1">
    <source>
        <dbReference type="SAM" id="SignalP"/>
    </source>
</evidence>
<dbReference type="EMBL" id="JAFCIX010000363">
    <property type="protein sequence ID" value="KAH6593028.1"/>
    <property type="molecule type" value="Genomic_DNA"/>
</dbReference>
<feature type="chain" id="PRO_5046221765" evidence="1">
    <location>
        <begin position="19"/>
        <end position="270"/>
    </location>
</feature>
<name>A0ABQ8F6E9_9FUNG</name>